<name>A0A3R7QAD7_PENVA</name>
<keyword evidence="4" id="KW-0223">Dioxygenase</keyword>
<dbReference type="CDD" id="cd20289">
    <property type="entry name" value="cupin_ADO"/>
    <property type="match status" value="1"/>
</dbReference>
<dbReference type="InterPro" id="IPR012864">
    <property type="entry name" value="PCO/ADO"/>
</dbReference>
<dbReference type="Proteomes" id="UP000283509">
    <property type="component" value="Unassembled WGS sequence"/>
</dbReference>
<dbReference type="OrthoDB" id="271433at2759"/>
<keyword evidence="1" id="KW-0479">Metal-binding</keyword>
<dbReference type="AlphaFoldDB" id="A0A3R7QAD7"/>
<organism evidence="4 5">
    <name type="scientific">Penaeus vannamei</name>
    <name type="common">Whiteleg shrimp</name>
    <name type="synonym">Litopenaeus vannamei</name>
    <dbReference type="NCBI Taxonomy" id="6689"/>
    <lineage>
        <taxon>Eukaryota</taxon>
        <taxon>Metazoa</taxon>
        <taxon>Ecdysozoa</taxon>
        <taxon>Arthropoda</taxon>
        <taxon>Crustacea</taxon>
        <taxon>Multicrustacea</taxon>
        <taxon>Malacostraca</taxon>
        <taxon>Eumalacostraca</taxon>
        <taxon>Eucarida</taxon>
        <taxon>Decapoda</taxon>
        <taxon>Dendrobranchiata</taxon>
        <taxon>Penaeoidea</taxon>
        <taxon>Penaeidae</taxon>
        <taxon>Penaeus</taxon>
    </lineage>
</organism>
<proteinExistence type="predicted"/>
<dbReference type="Gene3D" id="2.60.120.10">
    <property type="entry name" value="Jelly Rolls"/>
    <property type="match status" value="1"/>
</dbReference>
<keyword evidence="3" id="KW-0408">Iron</keyword>
<dbReference type="Pfam" id="PF07847">
    <property type="entry name" value="PCO_ADO"/>
    <property type="match status" value="1"/>
</dbReference>
<evidence type="ECO:0000256" key="2">
    <source>
        <dbReference type="ARBA" id="ARBA00023002"/>
    </source>
</evidence>
<dbReference type="GO" id="GO:0046872">
    <property type="term" value="F:metal ion binding"/>
    <property type="evidence" value="ECO:0007669"/>
    <property type="project" value="UniProtKB-KW"/>
</dbReference>
<dbReference type="GO" id="GO:0005739">
    <property type="term" value="C:mitochondrion"/>
    <property type="evidence" value="ECO:0007669"/>
    <property type="project" value="TreeGrafter"/>
</dbReference>
<evidence type="ECO:0000313" key="4">
    <source>
        <dbReference type="EMBL" id="ROT72779.1"/>
    </source>
</evidence>
<evidence type="ECO:0000256" key="3">
    <source>
        <dbReference type="ARBA" id="ARBA00023004"/>
    </source>
</evidence>
<dbReference type="SUPFAM" id="SSF51182">
    <property type="entry name" value="RmlC-like cupins"/>
    <property type="match status" value="1"/>
</dbReference>
<evidence type="ECO:0000256" key="1">
    <source>
        <dbReference type="ARBA" id="ARBA00022723"/>
    </source>
</evidence>
<dbReference type="InterPro" id="IPR011051">
    <property type="entry name" value="RmlC_Cupin_sf"/>
</dbReference>
<dbReference type="PANTHER" id="PTHR22966">
    <property type="entry name" value="2-AMINOETHANETHIOL DIOXYGENASE"/>
    <property type="match status" value="1"/>
</dbReference>
<reference evidence="4 5" key="2">
    <citation type="submission" date="2019-01" db="EMBL/GenBank/DDBJ databases">
        <title>The decoding of complex shrimp genome reveals the adaptation for benthos swimmer, frequently molting mechanism and breeding impact on genome.</title>
        <authorList>
            <person name="Sun Y."/>
            <person name="Gao Y."/>
            <person name="Yu Y."/>
        </authorList>
    </citation>
    <scope>NUCLEOTIDE SEQUENCE [LARGE SCALE GENOMIC DNA]</scope>
    <source>
        <tissue evidence="4">Muscle</tissue>
    </source>
</reference>
<accession>A0A3R7QAD7</accession>
<dbReference type="EMBL" id="QCYY01002113">
    <property type="protein sequence ID" value="ROT72779.1"/>
    <property type="molecule type" value="Genomic_DNA"/>
</dbReference>
<keyword evidence="2" id="KW-0560">Oxidoreductase</keyword>
<evidence type="ECO:0000313" key="5">
    <source>
        <dbReference type="Proteomes" id="UP000283509"/>
    </source>
</evidence>
<protein>
    <submittedName>
        <fullName evidence="4">Putative 2-aminoethanethiol dioxygenase</fullName>
    </submittedName>
</protein>
<keyword evidence="5" id="KW-1185">Reference proteome</keyword>
<reference evidence="4 5" key="1">
    <citation type="submission" date="2018-04" db="EMBL/GenBank/DDBJ databases">
        <authorList>
            <person name="Zhang X."/>
            <person name="Yuan J."/>
            <person name="Li F."/>
            <person name="Xiang J."/>
        </authorList>
    </citation>
    <scope>NUCLEOTIDE SEQUENCE [LARGE SCALE GENOMIC DNA]</scope>
    <source>
        <tissue evidence="4">Muscle</tissue>
    </source>
</reference>
<sequence length="259" mass="28839">MCTSFPPFPPVMTSLIRQIGALAVRTFRREPQTSSSNFMSQYEQLYNILNTIKAEDINLDPSLLEDRGTFNPRRDGAPVTYMQLYEDSDVTICVFILKKGVRLPMHDHPGMHGLLKVLHGSVAVQSYSFIANMSMDGVPVNQSLSGMFPARKHEAVTVSASDPACRLLPEKQNVHEIRSLNGPAAFLDILAPPYGTDKRLGIERDCHYYQELVGGFPPPQVPEGRLVWLVNVPSPTDFWCDQAEYSGPPIEEDSDENGS</sequence>
<dbReference type="PANTHER" id="PTHR22966:SF61">
    <property type="entry name" value="2-AMINOETHANETHIOL DIOXYGENASE"/>
    <property type="match status" value="1"/>
</dbReference>
<comment type="caution">
    <text evidence="4">The sequence shown here is derived from an EMBL/GenBank/DDBJ whole genome shotgun (WGS) entry which is preliminary data.</text>
</comment>
<dbReference type="GO" id="GO:0016702">
    <property type="term" value="F:oxidoreductase activity, acting on single donors with incorporation of molecular oxygen, incorporation of two atoms of oxygen"/>
    <property type="evidence" value="ECO:0007669"/>
    <property type="project" value="InterPro"/>
</dbReference>
<dbReference type="STRING" id="6689.A0A3R7QAD7"/>
<dbReference type="InterPro" id="IPR014710">
    <property type="entry name" value="RmlC-like_jellyroll"/>
</dbReference>
<gene>
    <name evidence="4" type="ORF">C7M84_008824</name>
</gene>